<sequence length="378" mass="41549">MSHKLAVAVPRLASTILLLTQAPQPAVSRNPTGGAEGNDIHVLMMKRHSKARFMPNIYVFPGGGVDVADYVISRNYLATYYDVHTPPTAELSKSLHSFIEAKASSSPAESETEAWACRVGALRELAEEAACVLQRDATIRTADEWKERSTTAGAAVPPTMCDIDAAPLLRPVGRWVTPRHFMYRYDTYFYAALVRGAAVASQTTFAAAQELPLIAQTSEVEDLLWVSPLEALRRHENESDSFSLAPPTFLLLHALARQPSYAALAETWAKTLPSSSATAPTATEVGRVGTLPYSSVLPCIEPRSRLTQDGKHIKDFILPKDYFYEKGWSEPEGAYGFCGEAFDNQTHKVRMWVGSHWVQKVEDGSVDLSKAAARQLTH</sequence>
<dbReference type="Gene3D" id="3.90.79.10">
    <property type="entry name" value="Nucleoside Triphosphate Pyrophosphohydrolase"/>
    <property type="match status" value="1"/>
</dbReference>
<evidence type="ECO:0000256" key="1">
    <source>
        <dbReference type="ARBA" id="ARBA00001936"/>
    </source>
</evidence>
<name>A0A0N1IIQ0_LEPSE</name>
<keyword evidence="4" id="KW-0378">Hydrolase</keyword>
<dbReference type="AlphaFoldDB" id="A0A0N1IIQ0"/>
<keyword evidence="6" id="KW-0464">Manganese</keyword>
<dbReference type="InterPro" id="IPR039121">
    <property type="entry name" value="NUDT19"/>
</dbReference>
<dbReference type="OrthoDB" id="1695362at2759"/>
<evidence type="ECO:0000256" key="5">
    <source>
        <dbReference type="ARBA" id="ARBA00022842"/>
    </source>
</evidence>
<reference evidence="9 10" key="1">
    <citation type="journal article" date="2015" name="PLoS Pathog.">
        <title>Leptomonas seymouri: Adaptations to the Dixenous Life Cycle Analyzed by Genome Sequencing, Transcriptome Profiling and Co-infection with Leishmania donovani.</title>
        <authorList>
            <person name="Kraeva N."/>
            <person name="Butenko A."/>
            <person name="Hlavacova J."/>
            <person name="Kostygov A."/>
            <person name="Myskova J."/>
            <person name="Grybchuk D."/>
            <person name="Lestinova T."/>
            <person name="Votypka J."/>
            <person name="Volf P."/>
            <person name="Opperdoes F."/>
            <person name="Flegontov P."/>
            <person name="Lukes J."/>
            <person name="Yurchenko V."/>
        </authorList>
    </citation>
    <scope>NUCLEOTIDE SEQUENCE [LARGE SCALE GENOMIC DNA]</scope>
    <source>
        <strain evidence="9 10">ATCC 30220</strain>
    </source>
</reference>
<dbReference type="GO" id="GO:0005739">
    <property type="term" value="C:mitochondrion"/>
    <property type="evidence" value="ECO:0007669"/>
    <property type="project" value="TreeGrafter"/>
</dbReference>
<dbReference type="CDD" id="cd18870">
    <property type="entry name" value="NUDIX_AcylCoAdiphos_Nudt19"/>
    <property type="match status" value="1"/>
</dbReference>
<dbReference type="PROSITE" id="PS51462">
    <property type="entry name" value="NUDIX"/>
    <property type="match status" value="1"/>
</dbReference>
<comment type="cofactor">
    <cofactor evidence="2">
        <name>Mg(2+)</name>
        <dbReference type="ChEBI" id="CHEBI:18420"/>
    </cofactor>
</comment>
<evidence type="ECO:0000256" key="4">
    <source>
        <dbReference type="ARBA" id="ARBA00022801"/>
    </source>
</evidence>
<evidence type="ECO:0000313" key="9">
    <source>
        <dbReference type="EMBL" id="KPI84953.1"/>
    </source>
</evidence>
<dbReference type="VEuPathDB" id="TriTrypDB:Lsey_0219_0090"/>
<dbReference type="PANTHER" id="PTHR12318">
    <property type="entry name" value="TESTOSTERONE-REGULATED PROTEIN RP2"/>
    <property type="match status" value="1"/>
</dbReference>
<comment type="cofactor">
    <cofactor evidence="1">
        <name>Mn(2+)</name>
        <dbReference type="ChEBI" id="CHEBI:29035"/>
    </cofactor>
</comment>
<dbReference type="GO" id="GO:0016818">
    <property type="term" value="F:hydrolase activity, acting on acid anhydrides, in phosphorus-containing anhydrides"/>
    <property type="evidence" value="ECO:0007669"/>
    <property type="project" value="InterPro"/>
</dbReference>
<gene>
    <name evidence="9" type="ORF">ABL78_5996</name>
</gene>
<organism evidence="9 10">
    <name type="scientific">Leptomonas seymouri</name>
    <dbReference type="NCBI Taxonomy" id="5684"/>
    <lineage>
        <taxon>Eukaryota</taxon>
        <taxon>Discoba</taxon>
        <taxon>Euglenozoa</taxon>
        <taxon>Kinetoplastea</taxon>
        <taxon>Metakinetoplastina</taxon>
        <taxon>Trypanosomatida</taxon>
        <taxon>Trypanosomatidae</taxon>
        <taxon>Leishmaniinae</taxon>
        <taxon>Leptomonas</taxon>
    </lineage>
</organism>
<comment type="caution">
    <text evidence="9">The sequence shown here is derived from an EMBL/GenBank/DDBJ whole genome shotgun (WGS) entry which is preliminary data.</text>
</comment>
<keyword evidence="5" id="KW-0460">Magnesium</keyword>
<evidence type="ECO:0000256" key="3">
    <source>
        <dbReference type="ARBA" id="ARBA00022723"/>
    </source>
</evidence>
<dbReference type="SUPFAM" id="SSF55811">
    <property type="entry name" value="Nudix"/>
    <property type="match status" value="1"/>
</dbReference>
<dbReference type="InterPro" id="IPR015797">
    <property type="entry name" value="NUDIX_hydrolase-like_dom_sf"/>
</dbReference>
<dbReference type="GO" id="GO:0046872">
    <property type="term" value="F:metal ion binding"/>
    <property type="evidence" value="ECO:0007669"/>
    <property type="project" value="UniProtKB-KW"/>
</dbReference>
<evidence type="ECO:0000256" key="7">
    <source>
        <dbReference type="SAM" id="SignalP"/>
    </source>
</evidence>
<keyword evidence="10" id="KW-1185">Reference proteome</keyword>
<keyword evidence="7" id="KW-0732">Signal</keyword>
<accession>A0A0N1IIQ0</accession>
<dbReference type="InterPro" id="IPR000086">
    <property type="entry name" value="NUDIX_hydrolase_dom"/>
</dbReference>
<evidence type="ECO:0000256" key="2">
    <source>
        <dbReference type="ARBA" id="ARBA00001946"/>
    </source>
</evidence>
<feature type="domain" description="Nudix hydrolase" evidence="8">
    <location>
        <begin position="9"/>
        <end position="250"/>
    </location>
</feature>
<feature type="signal peptide" evidence="7">
    <location>
        <begin position="1"/>
        <end position="28"/>
    </location>
</feature>
<keyword evidence="3" id="KW-0479">Metal-binding</keyword>
<proteinExistence type="predicted"/>
<feature type="chain" id="PRO_5005874090" description="Nudix hydrolase domain-containing protein" evidence="7">
    <location>
        <begin position="29"/>
        <end position="378"/>
    </location>
</feature>
<evidence type="ECO:0000256" key="6">
    <source>
        <dbReference type="ARBA" id="ARBA00023211"/>
    </source>
</evidence>
<protein>
    <recommendedName>
        <fullName evidence="8">Nudix hydrolase domain-containing protein</fullName>
    </recommendedName>
</protein>
<evidence type="ECO:0000259" key="8">
    <source>
        <dbReference type="PROSITE" id="PS51462"/>
    </source>
</evidence>
<dbReference type="EMBL" id="LJSK01000219">
    <property type="protein sequence ID" value="KPI84953.1"/>
    <property type="molecule type" value="Genomic_DNA"/>
</dbReference>
<dbReference type="Proteomes" id="UP000038009">
    <property type="component" value="Unassembled WGS sequence"/>
</dbReference>
<evidence type="ECO:0000313" key="10">
    <source>
        <dbReference type="Proteomes" id="UP000038009"/>
    </source>
</evidence>
<dbReference type="OMA" id="YRYDTYF"/>
<dbReference type="PANTHER" id="PTHR12318:SF0">
    <property type="entry name" value="ACYL-COENZYME A DIPHOSPHATASE NUDT19"/>
    <property type="match status" value="1"/>
</dbReference>